<keyword evidence="1" id="KW-0472">Membrane</keyword>
<organism evidence="2 3">
    <name type="scientific">Iphiclides podalirius</name>
    <name type="common">scarce swallowtail</name>
    <dbReference type="NCBI Taxonomy" id="110791"/>
    <lineage>
        <taxon>Eukaryota</taxon>
        <taxon>Metazoa</taxon>
        <taxon>Ecdysozoa</taxon>
        <taxon>Arthropoda</taxon>
        <taxon>Hexapoda</taxon>
        <taxon>Insecta</taxon>
        <taxon>Pterygota</taxon>
        <taxon>Neoptera</taxon>
        <taxon>Endopterygota</taxon>
        <taxon>Lepidoptera</taxon>
        <taxon>Glossata</taxon>
        <taxon>Ditrysia</taxon>
        <taxon>Papilionoidea</taxon>
        <taxon>Papilionidae</taxon>
        <taxon>Papilioninae</taxon>
        <taxon>Iphiclides</taxon>
    </lineage>
</organism>
<dbReference type="EMBL" id="OW152827">
    <property type="protein sequence ID" value="CAH2044189.1"/>
    <property type="molecule type" value="Genomic_DNA"/>
</dbReference>
<protein>
    <submittedName>
        <fullName evidence="2">Uncharacterized protein</fullName>
    </submittedName>
</protein>
<reference evidence="2" key="1">
    <citation type="submission" date="2022-03" db="EMBL/GenBank/DDBJ databases">
        <authorList>
            <person name="Martin H S."/>
        </authorList>
    </citation>
    <scope>NUCLEOTIDE SEQUENCE</scope>
</reference>
<sequence>MDPWGGVVISVSVASEFEDNFKPASGFEKLSDSAEYIALLERKLKAVRSKNKTLSLETLNLRNFFRIKFLFFKSTLGGMTAGRKSLFIFLMNLAWRCRYSMPLLLSGTVAVLGHAWMFQIRVHTMHRLHENELAYYDDDDDQEEDEGSWDTESNDSWETIVEEVAYG</sequence>
<evidence type="ECO:0000313" key="3">
    <source>
        <dbReference type="Proteomes" id="UP000837857"/>
    </source>
</evidence>
<keyword evidence="3" id="KW-1185">Reference proteome</keyword>
<proteinExistence type="predicted"/>
<feature type="transmembrane region" description="Helical" evidence="1">
    <location>
        <begin position="99"/>
        <end position="118"/>
    </location>
</feature>
<accession>A0ABN8I2B5</accession>
<dbReference type="Proteomes" id="UP000837857">
    <property type="component" value="Chromosome 15"/>
</dbReference>
<evidence type="ECO:0000256" key="1">
    <source>
        <dbReference type="SAM" id="Phobius"/>
    </source>
</evidence>
<keyword evidence="1" id="KW-0812">Transmembrane</keyword>
<gene>
    <name evidence="2" type="ORF">IPOD504_LOCUS4622</name>
</gene>
<keyword evidence="1" id="KW-1133">Transmembrane helix</keyword>
<name>A0ABN8I2B5_9NEOP</name>
<evidence type="ECO:0000313" key="2">
    <source>
        <dbReference type="EMBL" id="CAH2044189.1"/>
    </source>
</evidence>
<feature type="non-terminal residue" evidence="2">
    <location>
        <position position="1"/>
    </location>
</feature>